<evidence type="ECO:0008006" key="9">
    <source>
        <dbReference type="Google" id="ProtNLM"/>
    </source>
</evidence>
<dbReference type="RefSeq" id="WP_074490613.1">
    <property type="nucleotide sequence ID" value="NZ_FPAM01000010.1"/>
</dbReference>
<feature type="transmembrane region" description="Helical" evidence="6">
    <location>
        <begin position="114"/>
        <end position="139"/>
    </location>
</feature>
<accession>A0A1Q6A229</accession>
<feature type="transmembrane region" description="Helical" evidence="6">
    <location>
        <begin position="74"/>
        <end position="94"/>
    </location>
</feature>
<feature type="transmembrane region" description="Helical" evidence="6">
    <location>
        <begin position="151"/>
        <end position="172"/>
    </location>
</feature>
<sequence length="221" mass="24450">MSLSRYTKLFFVAFSISFIGSLPIGTLNASVANFALNNNFTGAFQFGSAAILVEIILVRIALIVIDKLTYLKRLFLLLSIAVCIVILLLAYRTLEAAFHMKNFEDVLPFVGMNAFYSGLALSLLNPLHLPFWMGWTAVLKGRNVLISTPRAYNLYIIAIGLGTSTSFIIYGFAGNYLMDALKAQHNLINWILGATLLLTGLVLAYKLINKQFLKPKTTSVE</sequence>
<feature type="transmembrane region" description="Helical" evidence="6">
    <location>
        <begin position="187"/>
        <end position="208"/>
    </location>
</feature>
<dbReference type="Pfam" id="PF01810">
    <property type="entry name" value="LysE"/>
    <property type="match status" value="1"/>
</dbReference>
<reference evidence="7 8" key="1">
    <citation type="submission" date="2016-11" db="EMBL/GenBank/DDBJ databases">
        <title>Whole Genome Sequencing of Mucilaginibacter polytrichastri RG4-7(T) isolated from the moss sample.</title>
        <authorList>
            <person name="Li Y."/>
        </authorList>
    </citation>
    <scope>NUCLEOTIDE SEQUENCE [LARGE SCALE GENOMIC DNA]</scope>
    <source>
        <strain evidence="7 8">RG4-7</strain>
    </source>
</reference>
<dbReference type="GO" id="GO:0006865">
    <property type="term" value="P:amino acid transport"/>
    <property type="evidence" value="ECO:0007669"/>
    <property type="project" value="InterPro"/>
</dbReference>
<evidence type="ECO:0000256" key="5">
    <source>
        <dbReference type="ARBA" id="ARBA00023136"/>
    </source>
</evidence>
<dbReference type="OrthoDB" id="9342487at2"/>
<dbReference type="STRING" id="1302689.RG47T_3538"/>
<evidence type="ECO:0000313" key="8">
    <source>
        <dbReference type="Proteomes" id="UP000186720"/>
    </source>
</evidence>
<dbReference type="InterPro" id="IPR001123">
    <property type="entry name" value="LeuE-type"/>
</dbReference>
<dbReference type="Proteomes" id="UP000186720">
    <property type="component" value="Unassembled WGS sequence"/>
</dbReference>
<evidence type="ECO:0000256" key="1">
    <source>
        <dbReference type="ARBA" id="ARBA00004651"/>
    </source>
</evidence>
<comment type="caution">
    <text evidence="7">The sequence shown here is derived from an EMBL/GenBank/DDBJ whole genome shotgun (WGS) entry which is preliminary data.</text>
</comment>
<evidence type="ECO:0000256" key="2">
    <source>
        <dbReference type="ARBA" id="ARBA00022475"/>
    </source>
</evidence>
<keyword evidence="8" id="KW-1185">Reference proteome</keyword>
<keyword evidence="2" id="KW-1003">Cell membrane</keyword>
<comment type="subcellular location">
    <subcellularLocation>
        <location evidence="1">Cell membrane</location>
        <topology evidence="1">Multi-pass membrane protein</topology>
    </subcellularLocation>
</comment>
<keyword evidence="5 6" id="KW-0472">Membrane</keyword>
<dbReference type="GO" id="GO:0005886">
    <property type="term" value="C:plasma membrane"/>
    <property type="evidence" value="ECO:0007669"/>
    <property type="project" value="UniProtKB-SubCell"/>
</dbReference>
<evidence type="ECO:0000256" key="3">
    <source>
        <dbReference type="ARBA" id="ARBA00022692"/>
    </source>
</evidence>
<evidence type="ECO:0000256" key="6">
    <source>
        <dbReference type="SAM" id="Phobius"/>
    </source>
</evidence>
<dbReference type="EMBL" id="MPPL01000001">
    <property type="protein sequence ID" value="OKS88074.1"/>
    <property type="molecule type" value="Genomic_DNA"/>
</dbReference>
<proteinExistence type="predicted"/>
<name>A0A1Q6A229_9SPHI</name>
<protein>
    <recommendedName>
        <fullName evidence="9">Lysine transporter LysE</fullName>
    </recommendedName>
</protein>
<keyword evidence="3 6" id="KW-0812">Transmembrane</keyword>
<gene>
    <name evidence="7" type="ORF">RG47T_3538</name>
</gene>
<evidence type="ECO:0000313" key="7">
    <source>
        <dbReference type="EMBL" id="OKS88074.1"/>
    </source>
</evidence>
<organism evidence="7 8">
    <name type="scientific">Mucilaginibacter polytrichastri</name>
    <dbReference type="NCBI Taxonomy" id="1302689"/>
    <lineage>
        <taxon>Bacteria</taxon>
        <taxon>Pseudomonadati</taxon>
        <taxon>Bacteroidota</taxon>
        <taxon>Sphingobacteriia</taxon>
        <taxon>Sphingobacteriales</taxon>
        <taxon>Sphingobacteriaceae</taxon>
        <taxon>Mucilaginibacter</taxon>
    </lineage>
</organism>
<feature type="transmembrane region" description="Helical" evidence="6">
    <location>
        <begin position="43"/>
        <end position="62"/>
    </location>
</feature>
<evidence type="ECO:0000256" key="4">
    <source>
        <dbReference type="ARBA" id="ARBA00022989"/>
    </source>
</evidence>
<feature type="transmembrane region" description="Helical" evidence="6">
    <location>
        <begin position="9"/>
        <end position="31"/>
    </location>
</feature>
<keyword evidence="4 6" id="KW-1133">Transmembrane helix</keyword>
<dbReference type="AlphaFoldDB" id="A0A1Q6A229"/>